<proteinExistence type="predicted"/>
<name>E6R1B8_CRYGW</name>
<dbReference type="OrthoDB" id="3265672at2759"/>
<keyword evidence="5" id="KW-1185">Reference proteome</keyword>
<evidence type="ECO:0000259" key="3">
    <source>
        <dbReference type="PROSITE" id="PS51253"/>
    </source>
</evidence>
<sequence length="521" mass="58800">MIDSMNLALEHKINNPHDSYQKVADLYGVSKSTLYDRHTNVHASITTSAARHLSIVQEEELVKKINEYAERGTLLTPRHVVEFAEAIYGGKLGINWGSRFIQRHHDTIHSRFSSYSELGRLQADTPETRRAFYHLVKEVYDSGLYAPHLIFNMDETAFELSSSRRVRRVAPRTHPRNGQAVPPSNEHITSVACIGIDSAPVPPLIIYQGAHLQESWFNVREEGDDVRQLAITTNSGWINSYVMLKWLEEAFDPFTRDIASGGRQRRLLILDGAEPHTKVDFLEACWARNIVVLLLPAKMSGRFQPLDVDFFNTLKAAYHRQVDAYQLGSSLRGVAKGMFWGWHQRAWRETTTSRQIRGAWRKSGLFPLDPVVMGVEEQVLGTPPPQAVAVEPLTPHSLRILRANGRAVRQGKLTSYQSMVKLEKATEQHLARIALLEKELASANAALALERATRGSRRRQRYPEGQLFDPSYQEEHAEELATRKAKEAEARRKRRQTARVGHSRAESNAAHACTPGPSGTS</sequence>
<dbReference type="Proteomes" id="UP000007805">
    <property type="component" value="Chromosome B"/>
</dbReference>
<dbReference type="InterPro" id="IPR006600">
    <property type="entry name" value="HTH_CenpB_DNA-bd_dom"/>
</dbReference>
<dbReference type="eggNOG" id="KOG3105">
    <property type="taxonomic scope" value="Eukaryota"/>
</dbReference>
<evidence type="ECO:0000256" key="1">
    <source>
        <dbReference type="ARBA" id="ARBA00023125"/>
    </source>
</evidence>
<gene>
    <name evidence="4" type="ordered locus">CGB_B8130W</name>
</gene>
<dbReference type="HOGENOM" id="CLU_049621_0_0_1"/>
<dbReference type="VEuPathDB" id="FungiDB:CGB_B8130W"/>
<protein>
    <recommendedName>
        <fullName evidence="3">HTH CENPB-type domain-containing protein</fullName>
    </recommendedName>
</protein>
<dbReference type="EMBL" id="CP000287">
    <property type="protein sequence ID" value="ADV20611.1"/>
    <property type="molecule type" value="Genomic_DNA"/>
</dbReference>
<evidence type="ECO:0000313" key="5">
    <source>
        <dbReference type="Proteomes" id="UP000007805"/>
    </source>
</evidence>
<keyword evidence="1" id="KW-0238">DNA-binding</keyword>
<evidence type="ECO:0000256" key="2">
    <source>
        <dbReference type="SAM" id="MobiDB-lite"/>
    </source>
</evidence>
<reference key="2">
    <citation type="journal article" date="2011" name="MBio">
        <title>Genome variation in Cryptococcus gattii, an emerging pathogen of immunocompetent hosts.</title>
        <authorList>
            <person name="D'Souza C.A."/>
            <person name="Kronstad J.W."/>
            <person name="Taylor G."/>
            <person name="Warren R."/>
            <person name="Yuen M."/>
            <person name="Hu G."/>
            <person name="Jung W.H."/>
            <person name="Sham A."/>
            <person name="Kidd S.E."/>
            <person name="Tangen K."/>
            <person name="Lee N."/>
            <person name="Zeilmaker T."/>
            <person name="Sawkins J."/>
            <person name="McVicker G."/>
            <person name="Shah S."/>
            <person name="Gnerre S."/>
            <person name="Griggs A."/>
            <person name="Zeng Q."/>
            <person name="Bartlett K."/>
            <person name="Li W."/>
            <person name="Wang X."/>
            <person name="Heitman J."/>
            <person name="Stajich J.E."/>
            <person name="Fraser J.A."/>
            <person name="Meyer W."/>
            <person name="Carter D."/>
            <person name="Schein J."/>
            <person name="Krzywinski M."/>
            <person name="Kwong-Chung K.J."/>
            <person name="Varma A."/>
            <person name="Wang J."/>
            <person name="Brunham R."/>
            <person name="Fyfe M."/>
            <person name="Ouellette B.F.F."/>
            <person name="Siddiqui A."/>
            <person name="Marra M."/>
            <person name="Jones S."/>
            <person name="Holt R."/>
            <person name="Birren B.W."/>
            <person name="Galagan J.E."/>
            <person name="Cuomo C.A."/>
        </authorList>
    </citation>
    <scope>NUCLEOTIDE SEQUENCE</scope>
    <source>
        <strain>WM276</strain>
    </source>
</reference>
<dbReference type="KEGG" id="cgi:CGB_B8130W"/>
<evidence type="ECO:0000313" key="4">
    <source>
        <dbReference type="EMBL" id="ADV20611.1"/>
    </source>
</evidence>
<dbReference type="GO" id="GO:0003677">
    <property type="term" value="F:DNA binding"/>
    <property type="evidence" value="ECO:0007669"/>
    <property type="project" value="UniProtKB-KW"/>
</dbReference>
<dbReference type="InterPro" id="IPR036397">
    <property type="entry name" value="RNaseH_sf"/>
</dbReference>
<dbReference type="InterPro" id="IPR004875">
    <property type="entry name" value="DDE_SF_endonuclease_dom"/>
</dbReference>
<dbReference type="PANTHER" id="PTHR19303">
    <property type="entry name" value="TRANSPOSON"/>
    <property type="match status" value="1"/>
</dbReference>
<dbReference type="GeneID" id="10187912"/>
<reference evidence="4 5" key="1">
    <citation type="journal article" date="2011" name="MBio">
        <title>Genome variation in Cryptococcus gattii, an emerging pathogen of immunocompetent hosts.</title>
        <authorList>
            <person name="D'Souza C.A."/>
            <person name="Kronstad J.W."/>
            <person name="Taylor G."/>
            <person name="Warren R."/>
            <person name="Yuen M."/>
            <person name="Hu G."/>
            <person name="Jung W.H."/>
            <person name="Sham A."/>
            <person name="Kidd S.E."/>
            <person name="Tangen K."/>
            <person name="Lee N."/>
            <person name="Zeilmaker T."/>
            <person name="Sawkins J."/>
            <person name="McVicker G."/>
            <person name="Shah S."/>
            <person name="Gnerre S."/>
            <person name="Griggs A."/>
            <person name="Zeng Q."/>
            <person name="Bartlett K."/>
            <person name="Li W."/>
            <person name="Wang X."/>
            <person name="Heitman J."/>
            <person name="Stajich J.E."/>
            <person name="Fraser J.A."/>
            <person name="Meyer W."/>
            <person name="Carter D."/>
            <person name="Schein J."/>
            <person name="Krzywinski M."/>
            <person name="Kwon-Chung K.J."/>
            <person name="Varma A."/>
            <person name="Wang J."/>
            <person name="Brunham R."/>
            <person name="Fyfe M."/>
            <person name="Ouellette B.F."/>
            <person name="Siddiqui A."/>
            <person name="Marra M."/>
            <person name="Jones S."/>
            <person name="Holt R."/>
            <person name="Birren B.W."/>
            <person name="Galagan J.E."/>
            <person name="Cuomo C.A."/>
        </authorList>
    </citation>
    <scope>NUCLEOTIDE SEQUENCE [LARGE SCALE GENOMIC DNA]</scope>
    <source>
        <strain evidence="5">WM276 / ATCC MYA-4071</strain>
    </source>
</reference>
<feature type="region of interest" description="Disordered" evidence="2">
    <location>
        <begin position="452"/>
        <end position="521"/>
    </location>
</feature>
<dbReference type="Pfam" id="PF03184">
    <property type="entry name" value="DDE_1"/>
    <property type="match status" value="1"/>
</dbReference>
<dbReference type="PROSITE" id="PS51253">
    <property type="entry name" value="HTH_CENPB"/>
    <property type="match status" value="1"/>
</dbReference>
<dbReference type="RefSeq" id="XP_003192398.1">
    <property type="nucleotide sequence ID" value="XM_003192350.1"/>
</dbReference>
<feature type="domain" description="HTH CENPB-type" evidence="3">
    <location>
        <begin position="45"/>
        <end position="110"/>
    </location>
</feature>
<dbReference type="GO" id="GO:0005634">
    <property type="term" value="C:nucleus"/>
    <property type="evidence" value="ECO:0007669"/>
    <property type="project" value="TreeGrafter"/>
</dbReference>
<dbReference type="PANTHER" id="PTHR19303:SF74">
    <property type="entry name" value="POGO TRANSPOSABLE ELEMENT WITH KRAB DOMAIN"/>
    <property type="match status" value="1"/>
</dbReference>
<dbReference type="Gene3D" id="3.30.420.10">
    <property type="entry name" value="Ribonuclease H-like superfamily/Ribonuclease H"/>
    <property type="match status" value="1"/>
</dbReference>
<dbReference type="AlphaFoldDB" id="E6R1B8"/>
<feature type="compositionally biased region" description="Basic and acidic residues" evidence="2">
    <location>
        <begin position="473"/>
        <end position="490"/>
    </location>
</feature>
<dbReference type="InterPro" id="IPR050863">
    <property type="entry name" value="CenT-Element_Derived"/>
</dbReference>
<organism evidence="4 5">
    <name type="scientific">Cryptococcus gattii serotype B (strain WM276 / ATCC MYA-4071)</name>
    <name type="common">Filobasidiella gattii</name>
    <name type="synonym">Cryptococcus bacillisporus</name>
    <dbReference type="NCBI Taxonomy" id="367775"/>
    <lineage>
        <taxon>Eukaryota</taxon>
        <taxon>Fungi</taxon>
        <taxon>Dikarya</taxon>
        <taxon>Basidiomycota</taxon>
        <taxon>Agaricomycotina</taxon>
        <taxon>Tremellomycetes</taxon>
        <taxon>Tremellales</taxon>
        <taxon>Cryptococcaceae</taxon>
        <taxon>Cryptococcus</taxon>
        <taxon>Cryptococcus gattii species complex</taxon>
    </lineage>
</organism>
<accession>E6R1B8</accession>